<keyword evidence="1" id="KW-1133">Transmembrane helix</keyword>
<keyword evidence="1" id="KW-0472">Membrane</keyword>
<accession>A0A150HZ54</accession>
<evidence type="ECO:0000256" key="1">
    <source>
        <dbReference type="SAM" id="Phobius"/>
    </source>
</evidence>
<evidence type="ECO:0000313" key="3">
    <source>
        <dbReference type="Proteomes" id="UP000075544"/>
    </source>
</evidence>
<dbReference type="EMBL" id="JRHX01000030">
    <property type="protein sequence ID" value="KXZ72128.1"/>
    <property type="molecule type" value="Genomic_DNA"/>
</dbReference>
<name>A0A150HZ54_9GAMM</name>
<feature type="transmembrane region" description="Helical" evidence="1">
    <location>
        <begin position="44"/>
        <end position="63"/>
    </location>
</feature>
<keyword evidence="1" id="KW-0812">Transmembrane</keyword>
<organism evidence="2 3">
    <name type="scientific">Acinetobacter venetianus</name>
    <dbReference type="NCBI Taxonomy" id="52133"/>
    <lineage>
        <taxon>Bacteria</taxon>
        <taxon>Pseudomonadati</taxon>
        <taxon>Pseudomonadota</taxon>
        <taxon>Gammaproteobacteria</taxon>
        <taxon>Moraxellales</taxon>
        <taxon>Moraxellaceae</taxon>
        <taxon>Acinetobacter</taxon>
    </lineage>
</organism>
<sequence>MATRLGTLTLDLVAKIGNFVGPINDAESKVSKSFSKMRDSVNQYGLIAVSAAAGATTALIAMANTMAQQNNELERFAYLAQTSVGEFQKVAVGAQMMGIEMDKLGDIFKDWNERSGDFLTTGGGPLVDFMEQVAVKTEKGADGAMKLAKELSRLSGPESMGLFVKKMEEANLSQDQMSFQMESMASDSTLLLPLLKNNAEGFRLWGEAAERAGIVMNEQTLQASRELQVQTKMLDMQYEGLKNSLLSAVIPALVDVSEAMLSGKKEATGMADAGEVLADSLRGVAAVGIGVYATLNLIANAMAGVTKSAVDSYNLTQKAAEGGSWMDKLPGIKLLKGGLTFGITSKAENSGIGMAMNDNAKVVEATADKIDKLFDGSVSNATSKLADLIRQANETNTAATQGAKDWINKQNKATDATKATTQAQQELKRILDEQERSRAQFDYAFSIRSVQMQMDAERQIDEIRKASFSPERQAEYIAFVKNRLSAEKDLFDANLAYEVTEHKLTEVEKANFKLALAQKETLARTDINEQDKRSFLRAAKEKHAQELAWLELEKQQRLLDSRQFYMSDAEYMQERYQLERDEIAKNMQLTQQERDARIAMLHAEEEFEKRKSLKDASMAWGQSYADMNGTGDNFRLEQDRFAQYDESNALFESQMALAESAAERESIWQAHNDRMAEIDRNYWVNSSQLNLRYGQQIAGDFTETAKLMYGEQSSTYKAMFAVQKAFSIASSLVAISNGIAMAAANPFPYNLAAMATVAASTLGIVADIKAVSDAGFANGGYTGAGGKYDPAGIVHKGEVVFSQADVARWGGVGNVEAMRTGKGFADGGIVDTKVLDTSANSTLGRYLNDRQGGDGVNVNINVPPGYTAVESRDANGNVTIDVVEKMVKQSWSNLNQANSFESKQVRNNIAAGRVR</sequence>
<protein>
    <recommendedName>
        <fullName evidence="4">Bacteriophage tail tape measure C-terminal domain-containing protein</fullName>
    </recommendedName>
</protein>
<proteinExistence type="predicted"/>
<gene>
    <name evidence="2" type="ORF">AVENLUH13518_00739</name>
</gene>
<evidence type="ECO:0008006" key="4">
    <source>
        <dbReference type="Google" id="ProtNLM"/>
    </source>
</evidence>
<evidence type="ECO:0000313" key="2">
    <source>
        <dbReference type="EMBL" id="KXZ72128.1"/>
    </source>
</evidence>
<reference evidence="2 3" key="1">
    <citation type="journal article" date="2016" name="Sci. Rep.">
        <title>Genomic and phenotypic characterization of the species Acinetobacter venetianus.</title>
        <authorList>
            <person name="Fondi M."/>
            <person name="Maida I."/>
            <person name="Perrin E."/>
            <person name="Orlandini V."/>
            <person name="La Torre L."/>
            <person name="Bosi E."/>
            <person name="Negroni A."/>
            <person name="Zanaroli G."/>
            <person name="Fava F."/>
            <person name="Decorosi F."/>
            <person name="Giovannetti L."/>
            <person name="Viti C."/>
            <person name="Vaneechoutte M."/>
            <person name="Dijkshoorn L."/>
            <person name="Fani R."/>
        </authorList>
    </citation>
    <scope>NUCLEOTIDE SEQUENCE [LARGE SCALE GENOMIC DNA]</scope>
    <source>
        <strain evidence="2 3">LUH13518</strain>
    </source>
</reference>
<dbReference type="AlphaFoldDB" id="A0A150HZ54"/>
<dbReference type="Proteomes" id="UP000075544">
    <property type="component" value="Unassembled WGS sequence"/>
</dbReference>
<comment type="caution">
    <text evidence="2">The sequence shown here is derived from an EMBL/GenBank/DDBJ whole genome shotgun (WGS) entry which is preliminary data.</text>
</comment>
<dbReference type="RefSeq" id="WP_061524046.1">
    <property type="nucleotide sequence ID" value="NZ_JRHX01000030.1"/>
</dbReference>
<dbReference type="PATRIC" id="fig|52133.19.peg.761"/>